<evidence type="ECO:0000259" key="22">
    <source>
        <dbReference type="SMART" id="SM00965"/>
    </source>
</evidence>
<gene>
    <name evidence="23" type="ORF">GGI48_18115</name>
</gene>
<keyword evidence="9" id="KW-0862">Zinc</keyword>
<evidence type="ECO:0000256" key="21">
    <source>
        <dbReference type="SAM" id="SignalP"/>
    </source>
</evidence>
<feature type="signal peptide" evidence="21">
    <location>
        <begin position="1"/>
        <end position="31"/>
    </location>
</feature>
<dbReference type="GO" id="GO:0009279">
    <property type="term" value="C:cell outer membrane"/>
    <property type="evidence" value="ECO:0007669"/>
    <property type="project" value="UniProtKB-SubCell"/>
</dbReference>
<keyword evidence="14 19" id="KW-0472">Membrane</keyword>
<keyword evidence="5" id="KW-0410">Iron transport</keyword>
<evidence type="ECO:0000256" key="17">
    <source>
        <dbReference type="ARBA" id="ARBA00056786"/>
    </source>
</evidence>
<evidence type="ECO:0000313" key="24">
    <source>
        <dbReference type="Proteomes" id="UP000515277"/>
    </source>
</evidence>
<dbReference type="NCBIfam" id="TIGR01783">
    <property type="entry name" value="TonB-siderophor"/>
    <property type="match status" value="1"/>
</dbReference>
<dbReference type="GO" id="GO:0006829">
    <property type="term" value="P:zinc ion transport"/>
    <property type="evidence" value="ECO:0007669"/>
    <property type="project" value="UniProtKB-KW"/>
</dbReference>
<evidence type="ECO:0000256" key="13">
    <source>
        <dbReference type="ARBA" id="ARBA00023112"/>
    </source>
</evidence>
<keyword evidence="13" id="KW-0921">Nickel transport</keyword>
<dbReference type="InterPro" id="IPR000531">
    <property type="entry name" value="Beta-barrel_TonB"/>
</dbReference>
<dbReference type="CDD" id="cd01347">
    <property type="entry name" value="ligand_gated_channel"/>
    <property type="match status" value="1"/>
</dbReference>
<evidence type="ECO:0000256" key="16">
    <source>
        <dbReference type="ARBA" id="ARBA00023237"/>
    </source>
</evidence>
<keyword evidence="6" id="KW-0533">Nickel</keyword>
<name>A0A7G8YHT9_9PSED</name>
<keyword evidence="4 19" id="KW-1134">Transmembrane beta strand</keyword>
<proteinExistence type="inferred from homology"/>
<evidence type="ECO:0000256" key="11">
    <source>
        <dbReference type="ARBA" id="ARBA00023065"/>
    </source>
</evidence>
<accession>A0A7G8YHT9</accession>
<dbReference type="FunFam" id="2.170.130.10:FF:000001">
    <property type="entry name" value="Catecholate siderophore TonB-dependent receptor"/>
    <property type="match status" value="1"/>
</dbReference>
<evidence type="ECO:0000256" key="10">
    <source>
        <dbReference type="ARBA" id="ARBA00023004"/>
    </source>
</evidence>
<protein>
    <recommendedName>
        <fullName evidence="18">Metal-pseudopaline receptor CntO</fullName>
    </recommendedName>
</protein>
<feature type="chain" id="PRO_5030163517" description="Metal-pseudopaline receptor CntO" evidence="21">
    <location>
        <begin position="32"/>
        <end position="819"/>
    </location>
</feature>
<dbReference type="Gene3D" id="2.170.130.10">
    <property type="entry name" value="TonB-dependent receptor, plug domain"/>
    <property type="match status" value="1"/>
</dbReference>
<keyword evidence="10" id="KW-0408">Iron</keyword>
<keyword evidence="8 21" id="KW-0732">Signal</keyword>
<dbReference type="InterPro" id="IPR039426">
    <property type="entry name" value="TonB-dep_rcpt-like"/>
</dbReference>
<comment type="similarity">
    <text evidence="2 19 20">Belongs to the TonB-dependent receptor family.</text>
</comment>
<dbReference type="Gene3D" id="2.40.170.20">
    <property type="entry name" value="TonB-dependent receptor, beta-barrel domain"/>
    <property type="match status" value="1"/>
</dbReference>
<dbReference type="Pfam" id="PF07715">
    <property type="entry name" value="Plug"/>
    <property type="match status" value="1"/>
</dbReference>
<dbReference type="GO" id="GO:0015891">
    <property type="term" value="P:siderophore transport"/>
    <property type="evidence" value="ECO:0007669"/>
    <property type="project" value="InterPro"/>
</dbReference>
<dbReference type="InterPro" id="IPR012910">
    <property type="entry name" value="Plug_dom"/>
</dbReference>
<dbReference type="InterPro" id="IPR037066">
    <property type="entry name" value="Plug_dom_sf"/>
</dbReference>
<dbReference type="InterPro" id="IPR010105">
    <property type="entry name" value="TonB_sidphr_rcpt"/>
</dbReference>
<keyword evidence="7 19" id="KW-0812">Transmembrane</keyword>
<evidence type="ECO:0000256" key="14">
    <source>
        <dbReference type="ARBA" id="ARBA00023136"/>
    </source>
</evidence>
<dbReference type="InterPro" id="IPR011662">
    <property type="entry name" value="Secretin/TonB_short_N"/>
</dbReference>
<evidence type="ECO:0000256" key="19">
    <source>
        <dbReference type="PROSITE-ProRule" id="PRU01360"/>
    </source>
</evidence>
<dbReference type="Proteomes" id="UP000515277">
    <property type="component" value="Chromosome"/>
</dbReference>
<evidence type="ECO:0000256" key="18">
    <source>
        <dbReference type="ARBA" id="ARBA00072467"/>
    </source>
</evidence>
<keyword evidence="3 19" id="KW-0813">Transport</keyword>
<reference evidence="24" key="1">
    <citation type="journal article" date="2020" name="Microbiol. Resour. Announc.">
        <title>Complete genome sequences of four natural Pseudomonas isolates that catabolize a wide range of aromatic compounds relevant to lignin valorization.</title>
        <authorList>
            <person name="Hatmaker E.A."/>
            <person name="Presley G."/>
            <person name="Cannon O."/>
            <person name="Guss A.M."/>
            <person name="Elkins J.G."/>
        </authorList>
    </citation>
    <scope>NUCLEOTIDE SEQUENCE [LARGE SCALE GENOMIC DNA]</scope>
    <source>
        <strain evidence="24">H1F5C</strain>
    </source>
</reference>
<evidence type="ECO:0000256" key="12">
    <source>
        <dbReference type="ARBA" id="ARBA00023077"/>
    </source>
</evidence>
<evidence type="ECO:0000256" key="20">
    <source>
        <dbReference type="RuleBase" id="RU003357"/>
    </source>
</evidence>
<keyword evidence="9" id="KW-0864">Zinc transport</keyword>
<feature type="domain" description="Secretin/TonB short N-terminal" evidence="22">
    <location>
        <begin position="61"/>
        <end position="112"/>
    </location>
</feature>
<dbReference type="GO" id="GO:0038023">
    <property type="term" value="F:signaling receptor activity"/>
    <property type="evidence" value="ECO:0007669"/>
    <property type="project" value="InterPro"/>
</dbReference>
<evidence type="ECO:0000256" key="4">
    <source>
        <dbReference type="ARBA" id="ARBA00022452"/>
    </source>
</evidence>
<dbReference type="SMART" id="SM00965">
    <property type="entry name" value="STN"/>
    <property type="match status" value="1"/>
</dbReference>
<evidence type="ECO:0000256" key="7">
    <source>
        <dbReference type="ARBA" id="ARBA00022692"/>
    </source>
</evidence>
<evidence type="ECO:0000256" key="1">
    <source>
        <dbReference type="ARBA" id="ARBA00004571"/>
    </source>
</evidence>
<comment type="subcellular location">
    <subcellularLocation>
        <location evidence="1 19">Cell outer membrane</location>
        <topology evidence="1 19">Multi-pass membrane protein</topology>
    </subcellularLocation>
</comment>
<evidence type="ECO:0000256" key="15">
    <source>
        <dbReference type="ARBA" id="ARBA00023170"/>
    </source>
</evidence>
<keyword evidence="16 19" id="KW-0998">Cell outer membrane</keyword>
<evidence type="ECO:0000256" key="5">
    <source>
        <dbReference type="ARBA" id="ARBA00022496"/>
    </source>
</evidence>
<comment type="function">
    <text evidence="17">Transports the metallophore pseudopaline, which is involved in the acquisition of nickel and zinc, and thus enables bacterial growth inside the host, where metal access is limited. Is probably involved in the import of pseudopaline-metal complexes.</text>
</comment>
<evidence type="ECO:0000256" key="8">
    <source>
        <dbReference type="ARBA" id="ARBA00022729"/>
    </source>
</evidence>
<evidence type="ECO:0000256" key="9">
    <source>
        <dbReference type="ARBA" id="ARBA00022906"/>
    </source>
</evidence>
<dbReference type="GO" id="GO:0015675">
    <property type="term" value="P:nickel cation transport"/>
    <property type="evidence" value="ECO:0007669"/>
    <property type="project" value="UniProtKB-KW"/>
</dbReference>
<keyword evidence="12 20" id="KW-0798">TonB box</keyword>
<dbReference type="PANTHER" id="PTHR32552">
    <property type="entry name" value="FERRICHROME IRON RECEPTOR-RELATED"/>
    <property type="match status" value="1"/>
</dbReference>
<dbReference type="InterPro" id="IPR036942">
    <property type="entry name" value="Beta-barrel_TonB_sf"/>
</dbReference>
<dbReference type="PANTHER" id="PTHR32552:SF68">
    <property type="entry name" value="FERRICHROME OUTER MEMBRANE TRANSPORTER_PHAGE RECEPTOR"/>
    <property type="match status" value="1"/>
</dbReference>
<dbReference type="Gene3D" id="3.55.50.30">
    <property type="match status" value="1"/>
</dbReference>
<organism evidence="23 24">
    <name type="scientific">Pseudomonas protegens</name>
    <dbReference type="NCBI Taxonomy" id="380021"/>
    <lineage>
        <taxon>Bacteria</taxon>
        <taxon>Pseudomonadati</taxon>
        <taxon>Pseudomonadota</taxon>
        <taxon>Gammaproteobacteria</taxon>
        <taxon>Pseudomonadales</taxon>
        <taxon>Pseudomonadaceae</taxon>
        <taxon>Pseudomonas</taxon>
    </lineage>
</organism>
<dbReference type="AlphaFoldDB" id="A0A7G8YHT9"/>
<evidence type="ECO:0000313" key="23">
    <source>
        <dbReference type="EMBL" id="QNH75239.1"/>
    </source>
</evidence>
<evidence type="ECO:0000256" key="2">
    <source>
        <dbReference type="ARBA" id="ARBA00009810"/>
    </source>
</evidence>
<evidence type="ECO:0000256" key="6">
    <source>
        <dbReference type="ARBA" id="ARBA00022596"/>
    </source>
</evidence>
<keyword evidence="11" id="KW-0406">Ion transport</keyword>
<dbReference type="GO" id="GO:0015344">
    <property type="term" value="F:siderophore uptake transmembrane transporter activity"/>
    <property type="evidence" value="ECO:0007669"/>
    <property type="project" value="TreeGrafter"/>
</dbReference>
<sequence>MSRSLDTLLRPSLLAVAIAFCAPLASQGLMAAEQASSVRAYDLPAAPLASTLNQIASQAGLALSLDPSLAAGKTSAPVKGQFDAPGALREALRGTGLQLQHSSAGSYSLVASTDAVVALPETNITGQSSYETAWGPVEGYMAKRTAVGTKTDTELREVPRSISVATREQMSDRAVQNLDDAVRYMPGVTASSYGSDSRAEWLKVRGFEPTQFLDGLPLPKGTYTMPKLETWDLERVALLRGPASSVYGQTPPGGLLDMVSRRPEDSSSHEVQLQIGSYQRKQISFDSTGPIDDEGRFLYRVSGVVRDSNTAIEHNQDKRYNLAPSLTWNIDEDTKLTFLSQFNRDDTGITSQFLPLQGTKLASPAGEIKYHKNLGDPSWEYYDKTYYALGYAFEHRLDDVWQFRQNLRYTKSDLSFQGITAGGSYWPNKPDQAVSADGTVRRGANIVNEDISQFAVDNNFQADFDTGELKHTLLLGLDYQRVNTNYKWLYGEAPTSNIINPVYGQDFSKVAYFAYNDYNQKRQGTGLYVQDQMALDNWRLTLGGRQDWLHTESRFYNLANKPHDERNDQAFTGNAALSYVFDSGFTPYISYAESFQAEPGGNAKGQAFEPSTGKQYELGLKYQPPGSDMLFTAAVYDLTRQNIVLTDSLGVSRPLGEAKVRGFELEAVGNVNENLKLTAAYTYANSKMTKVGDPQDKNRPLPLTPENQASIWADYTWHNGLLDGFGVGFGARYIGETNNVPAGNLAYVARKSDGDTASYTVYDAAVHYDLGRLDSSLKGASVALNANNVFDKEYMSTCDGTYCYYGDRRNVMASVNYKF</sequence>
<dbReference type="FunFam" id="2.40.170.20:FF:000005">
    <property type="entry name" value="TonB-dependent siderophore receptor"/>
    <property type="match status" value="1"/>
</dbReference>
<dbReference type="SUPFAM" id="SSF56935">
    <property type="entry name" value="Porins"/>
    <property type="match status" value="1"/>
</dbReference>
<keyword evidence="15 23" id="KW-0675">Receptor</keyword>
<dbReference type="EMBL" id="CP060201">
    <property type="protein sequence ID" value="QNH75239.1"/>
    <property type="molecule type" value="Genomic_DNA"/>
</dbReference>
<dbReference type="RefSeq" id="WP_179599459.1">
    <property type="nucleotide sequence ID" value="NZ_CP060201.1"/>
</dbReference>
<evidence type="ECO:0000256" key="3">
    <source>
        <dbReference type="ARBA" id="ARBA00022448"/>
    </source>
</evidence>
<dbReference type="Pfam" id="PF00593">
    <property type="entry name" value="TonB_dep_Rec_b-barrel"/>
    <property type="match status" value="1"/>
</dbReference>
<dbReference type="PROSITE" id="PS52016">
    <property type="entry name" value="TONB_DEPENDENT_REC_3"/>
    <property type="match status" value="1"/>
</dbReference>